<keyword evidence="1" id="KW-0732">Signal</keyword>
<proteinExistence type="predicted"/>
<dbReference type="AlphaFoldDB" id="A0A2V5H673"/>
<sequence length="168" mass="17948">MTLHLQVLETLSLLHRLILVILQQPLVEQFGTKPPRLAAYRAMHRYPEFILGAPFNRTVPIPGALQVEVGGTALAAQVHVRIDTLTDVARRIRGFVGWVIDLARQDAAACLLGGLQAVPVAEVAAGEDLFEAAVLPDLLEGRTSQLRAPGEEHDGALVGSVVAGALGR</sequence>
<accession>A0A2V5H673</accession>
<evidence type="ECO:0000313" key="2">
    <source>
        <dbReference type="EMBL" id="PYI16373.1"/>
    </source>
</evidence>
<keyword evidence="3" id="KW-1185">Reference proteome</keyword>
<dbReference type="EMBL" id="KZ825170">
    <property type="protein sequence ID" value="PYI16373.1"/>
    <property type="molecule type" value="Genomic_DNA"/>
</dbReference>
<protein>
    <recommendedName>
        <fullName evidence="4">Secreted protein</fullName>
    </recommendedName>
</protein>
<feature type="chain" id="PRO_5015874460" description="Secreted protein" evidence="1">
    <location>
        <begin position="30"/>
        <end position="168"/>
    </location>
</feature>
<feature type="signal peptide" evidence="1">
    <location>
        <begin position="1"/>
        <end position="29"/>
    </location>
</feature>
<organism evidence="2 3">
    <name type="scientific">Aspergillus violaceofuscus (strain CBS 115571)</name>
    <dbReference type="NCBI Taxonomy" id="1450538"/>
    <lineage>
        <taxon>Eukaryota</taxon>
        <taxon>Fungi</taxon>
        <taxon>Dikarya</taxon>
        <taxon>Ascomycota</taxon>
        <taxon>Pezizomycotina</taxon>
        <taxon>Eurotiomycetes</taxon>
        <taxon>Eurotiomycetidae</taxon>
        <taxon>Eurotiales</taxon>
        <taxon>Aspergillaceae</taxon>
        <taxon>Aspergillus</taxon>
    </lineage>
</organism>
<evidence type="ECO:0008006" key="4">
    <source>
        <dbReference type="Google" id="ProtNLM"/>
    </source>
</evidence>
<evidence type="ECO:0000313" key="3">
    <source>
        <dbReference type="Proteomes" id="UP000249829"/>
    </source>
</evidence>
<dbReference type="Proteomes" id="UP000249829">
    <property type="component" value="Unassembled WGS sequence"/>
</dbReference>
<gene>
    <name evidence="2" type="ORF">BO99DRAFT_225967</name>
</gene>
<name>A0A2V5H673_ASPV1</name>
<reference evidence="2 3" key="1">
    <citation type="submission" date="2018-02" db="EMBL/GenBank/DDBJ databases">
        <title>The genomes of Aspergillus section Nigri reveals drivers in fungal speciation.</title>
        <authorList>
            <consortium name="DOE Joint Genome Institute"/>
            <person name="Vesth T.C."/>
            <person name="Nybo J."/>
            <person name="Theobald S."/>
            <person name="Brandl J."/>
            <person name="Frisvad J.C."/>
            <person name="Nielsen K.F."/>
            <person name="Lyhne E.K."/>
            <person name="Kogle M.E."/>
            <person name="Kuo A."/>
            <person name="Riley R."/>
            <person name="Clum A."/>
            <person name="Nolan M."/>
            <person name="Lipzen A."/>
            <person name="Salamov A."/>
            <person name="Henrissat B."/>
            <person name="Wiebenga A."/>
            <person name="De vries R.P."/>
            <person name="Grigoriev I.V."/>
            <person name="Mortensen U.H."/>
            <person name="Andersen M.R."/>
            <person name="Baker S.E."/>
        </authorList>
    </citation>
    <scope>NUCLEOTIDE SEQUENCE [LARGE SCALE GENOMIC DNA]</scope>
    <source>
        <strain evidence="2 3">CBS 115571</strain>
    </source>
</reference>
<evidence type="ECO:0000256" key="1">
    <source>
        <dbReference type="SAM" id="SignalP"/>
    </source>
</evidence>